<dbReference type="InterPro" id="IPR006047">
    <property type="entry name" value="GH13_cat_dom"/>
</dbReference>
<evidence type="ECO:0000259" key="4">
    <source>
        <dbReference type="PROSITE" id="PS51272"/>
    </source>
</evidence>
<dbReference type="EMBL" id="PYHR01000002">
    <property type="protein sequence ID" value="PWD51257.1"/>
    <property type="molecule type" value="Genomic_DNA"/>
</dbReference>
<dbReference type="PANTHER" id="PTHR10357:SF210">
    <property type="entry name" value="MALTODEXTRIN GLUCOSIDASE"/>
    <property type="match status" value="1"/>
</dbReference>
<gene>
    <name evidence="5" type="ORF">C8046_11925</name>
</gene>
<feature type="domain" description="SLH" evidence="4">
    <location>
        <begin position="961"/>
        <end position="1026"/>
    </location>
</feature>
<evidence type="ECO:0000256" key="3">
    <source>
        <dbReference type="SAM" id="SignalP"/>
    </source>
</evidence>
<dbReference type="AlphaFoldDB" id="A0A2U1ZW86"/>
<dbReference type="InterPro" id="IPR013780">
    <property type="entry name" value="Glyco_hydro_b"/>
</dbReference>
<dbReference type="Gene3D" id="3.20.20.80">
    <property type="entry name" value="Glycosidases"/>
    <property type="match status" value="1"/>
</dbReference>
<dbReference type="SUPFAM" id="SSF51445">
    <property type="entry name" value="(Trans)glycosidases"/>
    <property type="match status" value="1"/>
</dbReference>
<evidence type="ECO:0000256" key="2">
    <source>
        <dbReference type="ARBA" id="ARBA00023295"/>
    </source>
</evidence>
<dbReference type="Pfam" id="PF00128">
    <property type="entry name" value="Alpha-amylase"/>
    <property type="match status" value="1"/>
</dbReference>
<feature type="chain" id="PRO_5015421308" description="SLH domain-containing protein" evidence="3">
    <location>
        <begin position="32"/>
        <end position="1158"/>
    </location>
</feature>
<dbReference type="Proteomes" id="UP000245166">
    <property type="component" value="Unassembled WGS sequence"/>
</dbReference>
<evidence type="ECO:0000313" key="6">
    <source>
        <dbReference type="Proteomes" id="UP000245166"/>
    </source>
</evidence>
<name>A0A2U1ZW86_9MICO</name>
<dbReference type="Gene3D" id="3.90.400.10">
    <property type="entry name" value="Oligo-1,6-glucosidase, Domain 2"/>
    <property type="match status" value="1"/>
</dbReference>
<dbReference type="SMART" id="SM00642">
    <property type="entry name" value="Aamy"/>
    <property type="match status" value="1"/>
</dbReference>
<dbReference type="InterPro" id="IPR045857">
    <property type="entry name" value="O16G_dom_2"/>
</dbReference>
<comment type="caution">
    <text evidence="5">The sequence shown here is derived from an EMBL/GenBank/DDBJ whole genome shotgun (WGS) entry which is preliminary data.</text>
</comment>
<reference evidence="5 6" key="1">
    <citation type="submission" date="2018-03" db="EMBL/GenBank/DDBJ databases">
        <title>Genome assembly of novel Miniimonas species PCH200.</title>
        <authorList>
            <person name="Thakur V."/>
            <person name="Kumar V."/>
            <person name="Singh D."/>
        </authorList>
    </citation>
    <scope>NUCLEOTIDE SEQUENCE [LARGE SCALE GENOMIC DNA]</scope>
    <source>
        <strain evidence="5 6">PCH200</strain>
    </source>
</reference>
<dbReference type="Pfam" id="PF00395">
    <property type="entry name" value="SLH"/>
    <property type="match status" value="1"/>
</dbReference>
<proteinExistence type="predicted"/>
<dbReference type="InterPro" id="IPR001119">
    <property type="entry name" value="SLH_dom"/>
</dbReference>
<dbReference type="GO" id="GO:0016798">
    <property type="term" value="F:hydrolase activity, acting on glycosyl bonds"/>
    <property type="evidence" value="ECO:0007669"/>
    <property type="project" value="UniProtKB-KW"/>
</dbReference>
<organism evidence="5 6">
    <name type="scientific">Serinibacter arcticus</name>
    <dbReference type="NCBI Taxonomy" id="1655435"/>
    <lineage>
        <taxon>Bacteria</taxon>
        <taxon>Bacillati</taxon>
        <taxon>Actinomycetota</taxon>
        <taxon>Actinomycetes</taxon>
        <taxon>Micrococcales</taxon>
        <taxon>Beutenbergiaceae</taxon>
        <taxon>Serinibacter</taxon>
    </lineage>
</organism>
<dbReference type="GO" id="GO:0005975">
    <property type="term" value="P:carbohydrate metabolic process"/>
    <property type="evidence" value="ECO:0007669"/>
    <property type="project" value="InterPro"/>
</dbReference>
<keyword evidence="6" id="KW-1185">Reference proteome</keyword>
<keyword evidence="3" id="KW-0732">Signal</keyword>
<accession>A0A2U1ZW86</accession>
<evidence type="ECO:0000256" key="1">
    <source>
        <dbReference type="ARBA" id="ARBA00022801"/>
    </source>
</evidence>
<sequence>MRRAGPRRGIGALVALVLTASGLSVMATATADPNAPTSDGVNAVDITPEDDGGVFPASAAVTAAAEAVSAARADCIPNPYGERELFLRGGMNSWGTSPSYRFVYNCDRFELLFDASGRLDFKVADAGWTASSDFGRPGGAGQPATGTPFTLAAGGGNLNYTFTGKHLATLDVSQSATAPTLRLDTCTTSPWGDVEIDLLGDLGGQAASEPFVWACNAYYQNLDVEGTYSFKVGNAATPETTFGAGSDVTVVQPDQPFALTSAAQDASIADLTFAFAGEHTAKVDFTAEGTPQLTIRDRSFVNPGVPVIVTNAIAKSVSFDSRDEADKAPFGAVTEGSAIDFSLEALPGVTSATLVVEKRLFEGNADVLDYVDAERVPLVRSAAGDGLERWSGSHTFDPIAVYGYYFELEIAGRDYVYMNNDSAVYWTAERGTFGEGVISYVPSSADQIRRYRQTVYAEDFTVPEWAKDGVYYYMFPERFRDGDSSNNPAPGTDTYLGGPVEVHENWNDRPSIPGSGDGFDGTWNNDFFGGDLAGVTEKLDYMEELGVTILYMTPIMEAGSNHKYDTADYLQVDNGFGTNEDFELLTQQAEERGIRVVVDASFNHSGADSRYFDRYGRYDDLGAFEGGTVQPESPWADLYEFDGQSYAGWGGASMPELAESEAWKNIAFRNDDSITTTWLDRGASGWRMDVAPWVSDDFWREWRTNLKADDPDALAVAETWFDSSKFFLGDTFDTTMNYIFRNSVIDYANGGDAQEVYQNIELMRESYPEESFYALMNLLSTHDAARALHEFGYTSTTSSATTIEQAKQRLRLAVFFQMTFPGTPAVYYGDEVGVTGGEDPQNRRTYPWADEGGSPDESLLADYQELIAMRHDNDVLRRGSIDAPIYLDEDLIVLAREHEGVLAVTAYNNGTTDREVTVEIPEQFADLTFTDALTGEVTTAGGASLTISAPAVFGTALISEALPAFVDVPKGTMFFDDIQWLFTNGISTGWENADGTREFRPLTPIARDAMAAFLYRQAGSPEWTAPEVSPFSDVAPSDQFYEEISWLSEKGISTGWDNGDGTASFRPLEPIGRDAMAAFLYRMAEEPEFAAPATSPFTDVTPQTQFYKEITWLVHEEIATGWQGNDGTAIYQPVAPINRDAMAAFLHRYDDAGFSDIG</sequence>
<keyword evidence="2" id="KW-0326">Glycosidase</keyword>
<dbReference type="OrthoDB" id="9043248at2"/>
<feature type="domain" description="SLH" evidence="4">
    <location>
        <begin position="1095"/>
        <end position="1158"/>
    </location>
</feature>
<evidence type="ECO:0000313" key="5">
    <source>
        <dbReference type="EMBL" id="PWD51257.1"/>
    </source>
</evidence>
<feature type="signal peptide" evidence="3">
    <location>
        <begin position="1"/>
        <end position="31"/>
    </location>
</feature>
<protein>
    <recommendedName>
        <fullName evidence="4">SLH domain-containing protein</fullName>
    </recommendedName>
</protein>
<dbReference type="Gene3D" id="2.60.40.1180">
    <property type="entry name" value="Golgi alpha-mannosidase II"/>
    <property type="match status" value="1"/>
</dbReference>
<dbReference type="CDD" id="cd11338">
    <property type="entry name" value="AmyAc_CMD"/>
    <property type="match status" value="1"/>
</dbReference>
<dbReference type="PROSITE" id="PS51272">
    <property type="entry name" value="SLH"/>
    <property type="match status" value="3"/>
</dbReference>
<dbReference type="PANTHER" id="PTHR10357">
    <property type="entry name" value="ALPHA-AMYLASE FAMILY MEMBER"/>
    <property type="match status" value="1"/>
</dbReference>
<keyword evidence="1" id="KW-0378">Hydrolase</keyword>
<feature type="domain" description="SLH" evidence="4">
    <location>
        <begin position="1027"/>
        <end position="1094"/>
    </location>
</feature>
<dbReference type="InterPro" id="IPR017853">
    <property type="entry name" value="GH"/>
</dbReference>
<dbReference type="RefSeq" id="WP_109229638.1">
    <property type="nucleotide sequence ID" value="NZ_PYHR01000002.1"/>
</dbReference>